<dbReference type="EMBL" id="JABCRI010000011">
    <property type="protein sequence ID" value="KAF8397965.1"/>
    <property type="molecule type" value="Genomic_DNA"/>
</dbReference>
<dbReference type="InterPro" id="IPR044839">
    <property type="entry name" value="NDR1-like"/>
</dbReference>
<sequence length="210" mass="23516">MSAKDCGNHGSSCRRKRLYKRICAGLLIFNIIILFIILLVFLILRPTKPRFTLQDATVYAFNVSSPNLLTSNIQVTVSSRNPNDKIGIYYDKLDVYASYRNQQITLATVLPQTYQGHKDINVWSPYLYGTSVPVAPYLAVALSQDQTAGMVLVNIKIDGRVRWKVGTWISGRYHLYVNCPAYITFGSRSNGIPVGPAMKYQLVQGCSVDV</sequence>
<keyword evidence="4 5" id="KW-0472">Membrane</keyword>
<comment type="subcellular location">
    <subcellularLocation>
        <location evidence="1">Membrane</location>
        <topology evidence="1">Single-pass membrane protein</topology>
    </subcellularLocation>
</comment>
<dbReference type="GO" id="GO:0009506">
    <property type="term" value="C:plasmodesma"/>
    <property type="evidence" value="ECO:0007669"/>
    <property type="project" value="TreeGrafter"/>
</dbReference>
<dbReference type="Proteomes" id="UP000655225">
    <property type="component" value="Unassembled WGS sequence"/>
</dbReference>
<evidence type="ECO:0000313" key="7">
    <source>
        <dbReference type="EMBL" id="KAF8397965.1"/>
    </source>
</evidence>
<reference evidence="7 8" key="1">
    <citation type="submission" date="2020-04" db="EMBL/GenBank/DDBJ databases">
        <title>Plant Genome Project.</title>
        <authorList>
            <person name="Zhang R.-G."/>
        </authorList>
    </citation>
    <scope>NUCLEOTIDE SEQUENCE [LARGE SCALE GENOMIC DNA]</scope>
    <source>
        <strain evidence="7">YNK0</strain>
        <tissue evidence="7">Leaf</tissue>
    </source>
</reference>
<evidence type="ECO:0000256" key="4">
    <source>
        <dbReference type="ARBA" id="ARBA00023136"/>
    </source>
</evidence>
<keyword evidence="8" id="KW-1185">Reference proteome</keyword>
<accession>A0A834Z253</accession>
<dbReference type="OrthoDB" id="1426517at2759"/>
<dbReference type="Pfam" id="PF03168">
    <property type="entry name" value="LEA_2"/>
    <property type="match status" value="1"/>
</dbReference>
<evidence type="ECO:0000256" key="5">
    <source>
        <dbReference type="SAM" id="Phobius"/>
    </source>
</evidence>
<name>A0A834Z253_TETSI</name>
<feature type="domain" description="Late embryogenesis abundant protein LEA-2 subgroup" evidence="6">
    <location>
        <begin position="76"/>
        <end position="177"/>
    </location>
</feature>
<dbReference type="InterPro" id="IPR004864">
    <property type="entry name" value="LEA_2"/>
</dbReference>
<protein>
    <recommendedName>
        <fullName evidence="6">Late embryogenesis abundant protein LEA-2 subgroup domain-containing protein</fullName>
    </recommendedName>
</protein>
<evidence type="ECO:0000256" key="3">
    <source>
        <dbReference type="ARBA" id="ARBA00022989"/>
    </source>
</evidence>
<evidence type="ECO:0000259" key="6">
    <source>
        <dbReference type="Pfam" id="PF03168"/>
    </source>
</evidence>
<dbReference type="PANTHER" id="PTHR31415">
    <property type="entry name" value="OS05G0367900 PROTEIN"/>
    <property type="match status" value="1"/>
</dbReference>
<gene>
    <name evidence="7" type="ORF">HHK36_016891</name>
</gene>
<dbReference type="GO" id="GO:0098542">
    <property type="term" value="P:defense response to other organism"/>
    <property type="evidence" value="ECO:0007669"/>
    <property type="project" value="InterPro"/>
</dbReference>
<evidence type="ECO:0000256" key="2">
    <source>
        <dbReference type="ARBA" id="ARBA00022692"/>
    </source>
</evidence>
<keyword evidence="3 5" id="KW-1133">Transmembrane helix</keyword>
<organism evidence="7 8">
    <name type="scientific">Tetracentron sinense</name>
    <name type="common">Spur-leaf</name>
    <dbReference type="NCBI Taxonomy" id="13715"/>
    <lineage>
        <taxon>Eukaryota</taxon>
        <taxon>Viridiplantae</taxon>
        <taxon>Streptophyta</taxon>
        <taxon>Embryophyta</taxon>
        <taxon>Tracheophyta</taxon>
        <taxon>Spermatophyta</taxon>
        <taxon>Magnoliopsida</taxon>
        <taxon>Trochodendrales</taxon>
        <taxon>Trochodendraceae</taxon>
        <taxon>Tetracentron</taxon>
    </lineage>
</organism>
<feature type="transmembrane region" description="Helical" evidence="5">
    <location>
        <begin position="22"/>
        <end position="44"/>
    </location>
</feature>
<dbReference type="PANTHER" id="PTHR31415:SF166">
    <property type="entry name" value="LATE EMBRYOGENESIS ABUNDANT (LEA) HYDROXYPROLINE-RICH GLYCOPROTEIN FAMILY"/>
    <property type="match status" value="1"/>
</dbReference>
<keyword evidence="2 5" id="KW-0812">Transmembrane</keyword>
<evidence type="ECO:0000313" key="8">
    <source>
        <dbReference type="Proteomes" id="UP000655225"/>
    </source>
</evidence>
<dbReference type="GO" id="GO:0005886">
    <property type="term" value="C:plasma membrane"/>
    <property type="evidence" value="ECO:0007669"/>
    <property type="project" value="TreeGrafter"/>
</dbReference>
<comment type="caution">
    <text evidence="7">The sequence shown here is derived from an EMBL/GenBank/DDBJ whole genome shotgun (WGS) entry which is preliminary data.</text>
</comment>
<dbReference type="AlphaFoldDB" id="A0A834Z253"/>
<dbReference type="OMA" id="CGNHADD"/>
<proteinExistence type="predicted"/>
<evidence type="ECO:0000256" key="1">
    <source>
        <dbReference type="ARBA" id="ARBA00004167"/>
    </source>
</evidence>